<name>A0A1E1F6V8_9SPHN</name>
<organism evidence="7 8">
    <name type="scientific">Sphingobium cloacae</name>
    <dbReference type="NCBI Taxonomy" id="120107"/>
    <lineage>
        <taxon>Bacteria</taxon>
        <taxon>Pseudomonadati</taxon>
        <taxon>Pseudomonadota</taxon>
        <taxon>Alphaproteobacteria</taxon>
        <taxon>Sphingomonadales</taxon>
        <taxon>Sphingomonadaceae</taxon>
        <taxon>Sphingobium</taxon>
    </lineage>
</organism>
<evidence type="ECO:0000256" key="2">
    <source>
        <dbReference type="ARBA" id="ARBA00022438"/>
    </source>
</evidence>
<sequence>MRAIELAAFRQLVGAGAKSLETAVVSVEHPEFSFTIMAQWNLGAAGAYGKGPGAGPKRSDNEKCAFQQPRLSLTSCRMTDFSDLFKADNDQPARSIHLLDSKEFEAWLNGQPEPVRAIVGAQKFRGKAHEHAVLPAQGDEEWSVVAGVADREKLGTWCLAKLAEVLPEGQYRLSEGTPGGAALGWLAAQYRFSRYRKDDHPAGPRILLTRDVARIDATVQLAQAVALVRDLVNTPAADMGPAQLEDAVREVAQRFDATLTVAKGDELEQGYPMIHAVGKAADRSFAPRLIDLQWGDPAHPRIAIVGKGICFDSGGLDIKPASAMLLMKKDMGGAAHALALAQLVMGARLPVRLHLLIPAAENAVGGNAFRPGDILKSRKGISVEIGNTDAEGRLVLGDALARAGEDKPELIIDFATLTGAARVAVGPDLPALFANDDDLAAAVSAAGTEVDDPSWRLPLWDGYADMLKSDMADINNAGEGGFAGAITAALFLRRFVPDDTPWLHLDTFAWRPSARPGRPKGGEALGLRAIFRLLQQRYGRQD</sequence>
<dbReference type="Gene3D" id="3.40.630.10">
    <property type="entry name" value="Zn peptidases"/>
    <property type="match status" value="1"/>
</dbReference>
<dbReference type="Pfam" id="PF21337">
    <property type="entry name" value="Peptidase_M17_N_1"/>
    <property type="match status" value="1"/>
</dbReference>
<gene>
    <name evidence="7" type="ORF">SCLO_1032150</name>
</gene>
<evidence type="ECO:0000256" key="1">
    <source>
        <dbReference type="ARBA" id="ARBA00009528"/>
    </source>
</evidence>
<dbReference type="Pfam" id="PF00883">
    <property type="entry name" value="Peptidase_M17"/>
    <property type="match status" value="1"/>
</dbReference>
<dbReference type="Proteomes" id="UP000218272">
    <property type="component" value="Chromosome SCLO_1"/>
</dbReference>
<evidence type="ECO:0000256" key="5">
    <source>
        <dbReference type="ARBA" id="ARBA00023211"/>
    </source>
</evidence>
<evidence type="ECO:0000256" key="3">
    <source>
        <dbReference type="ARBA" id="ARBA00022670"/>
    </source>
</evidence>
<dbReference type="AlphaFoldDB" id="A0A1E1F6V8"/>
<accession>A0A1E1F6V8</accession>
<dbReference type="InterPro" id="IPR043472">
    <property type="entry name" value="Macro_dom-like"/>
</dbReference>
<dbReference type="KEGG" id="sclo:SCLO_1032150"/>
<dbReference type="GO" id="GO:0005737">
    <property type="term" value="C:cytoplasm"/>
    <property type="evidence" value="ECO:0007669"/>
    <property type="project" value="InterPro"/>
</dbReference>
<evidence type="ECO:0000259" key="6">
    <source>
        <dbReference type="PROSITE" id="PS00631"/>
    </source>
</evidence>
<evidence type="ECO:0000313" key="7">
    <source>
        <dbReference type="EMBL" id="BAV66255.1"/>
    </source>
</evidence>
<dbReference type="GO" id="GO:0006508">
    <property type="term" value="P:proteolysis"/>
    <property type="evidence" value="ECO:0007669"/>
    <property type="project" value="UniProtKB-KW"/>
</dbReference>
<dbReference type="InterPro" id="IPR011356">
    <property type="entry name" value="Leucine_aapep/pepB"/>
</dbReference>
<dbReference type="InterPro" id="IPR048816">
    <property type="entry name" value="Peptidase_M17_N_1"/>
</dbReference>
<keyword evidence="5" id="KW-0464">Manganese</keyword>
<comment type="similarity">
    <text evidence="1">Belongs to the peptidase M17 family.</text>
</comment>
<dbReference type="InterPro" id="IPR000819">
    <property type="entry name" value="Peptidase_M17_C"/>
</dbReference>
<dbReference type="PROSITE" id="PS00631">
    <property type="entry name" value="CYTOSOL_AP"/>
    <property type="match status" value="1"/>
</dbReference>
<dbReference type="Gene3D" id="3.40.220.10">
    <property type="entry name" value="Leucine Aminopeptidase, subunit E, domain 1"/>
    <property type="match status" value="1"/>
</dbReference>
<keyword evidence="8" id="KW-1185">Reference proteome</keyword>
<protein>
    <submittedName>
        <fullName evidence="7">Peptidase M17 leucyl aminopeptidasedomain-containing protein</fullName>
    </submittedName>
</protein>
<dbReference type="GO" id="GO:0070006">
    <property type="term" value="F:metalloaminopeptidase activity"/>
    <property type="evidence" value="ECO:0007669"/>
    <property type="project" value="InterPro"/>
</dbReference>
<keyword evidence="3" id="KW-0645">Protease</keyword>
<dbReference type="SUPFAM" id="SSF53187">
    <property type="entry name" value="Zn-dependent exopeptidases"/>
    <property type="match status" value="1"/>
</dbReference>
<evidence type="ECO:0000313" key="8">
    <source>
        <dbReference type="Proteomes" id="UP000218272"/>
    </source>
</evidence>
<dbReference type="PANTHER" id="PTHR11963">
    <property type="entry name" value="LEUCINE AMINOPEPTIDASE-RELATED"/>
    <property type="match status" value="1"/>
</dbReference>
<keyword evidence="4" id="KW-0378">Hydrolase</keyword>
<dbReference type="PANTHER" id="PTHR11963:SF20">
    <property type="entry name" value="PEPTIDASE B"/>
    <property type="match status" value="1"/>
</dbReference>
<evidence type="ECO:0000256" key="4">
    <source>
        <dbReference type="ARBA" id="ARBA00022801"/>
    </source>
</evidence>
<feature type="domain" description="Cytosol aminopeptidase" evidence="6">
    <location>
        <begin position="387"/>
        <end position="394"/>
    </location>
</feature>
<reference evidence="7 8" key="1">
    <citation type="submission" date="2016-10" db="EMBL/GenBank/DDBJ databases">
        <title>Complete Genome Sequence of the Nonylphenol-Degrading Bacterium Sphingobium cloacae JCM 10874T.</title>
        <authorList>
            <person name="Ootsuka M."/>
            <person name="Nishizawa T."/>
            <person name="Ohta H."/>
        </authorList>
    </citation>
    <scope>NUCLEOTIDE SEQUENCE [LARGE SCALE GENOMIC DNA]</scope>
    <source>
        <strain evidence="7 8">JCM 10874</strain>
    </source>
</reference>
<proteinExistence type="inferred from homology"/>
<dbReference type="EMBL" id="AP017655">
    <property type="protein sequence ID" value="BAV66255.1"/>
    <property type="molecule type" value="Genomic_DNA"/>
</dbReference>
<dbReference type="GO" id="GO:0030145">
    <property type="term" value="F:manganese ion binding"/>
    <property type="evidence" value="ECO:0007669"/>
    <property type="project" value="InterPro"/>
</dbReference>
<keyword evidence="2 7" id="KW-0031">Aminopeptidase</keyword>
<dbReference type="PRINTS" id="PR00481">
    <property type="entry name" value="LAMNOPPTDASE"/>
</dbReference>
<dbReference type="CDD" id="cd00433">
    <property type="entry name" value="Peptidase_M17"/>
    <property type="match status" value="1"/>
</dbReference>